<dbReference type="Gene3D" id="2.60.440.10">
    <property type="entry name" value="YacF-like domains"/>
    <property type="match status" value="1"/>
</dbReference>
<keyword evidence="1 5" id="KW-0963">Cytoplasm</keyword>
<dbReference type="InterPro" id="IPR009777">
    <property type="entry name" value="ZapD"/>
</dbReference>
<dbReference type="HAMAP" id="MF_01092">
    <property type="entry name" value="ZapD"/>
    <property type="match status" value="1"/>
</dbReference>
<comment type="similarity">
    <text evidence="5">Belongs to the ZapD family.</text>
</comment>
<dbReference type="AlphaFoldDB" id="A0A931NCV6"/>
<dbReference type="EMBL" id="JAEDAK010000002">
    <property type="protein sequence ID" value="MBH9575987.1"/>
    <property type="molecule type" value="Genomic_DNA"/>
</dbReference>
<organism evidence="6 7">
    <name type="scientific">Inhella proteolytica</name>
    <dbReference type="NCBI Taxonomy" id="2795029"/>
    <lineage>
        <taxon>Bacteria</taxon>
        <taxon>Pseudomonadati</taxon>
        <taxon>Pseudomonadota</taxon>
        <taxon>Betaproteobacteria</taxon>
        <taxon>Burkholderiales</taxon>
        <taxon>Sphaerotilaceae</taxon>
        <taxon>Inhella</taxon>
    </lineage>
</organism>
<dbReference type="RefSeq" id="WP_198109604.1">
    <property type="nucleotide sequence ID" value="NZ_JAEDAK010000002.1"/>
</dbReference>
<sequence length="250" mass="27845">MLLYEFPLNETIRTLLRLEHLFDRLAQLAARDSALDHHFALTTLFEVVEVAARSDLKGELLKELERHKQQLNAYRGNPAVSEEALLAVLRRVEDAIASLQALPGKPGASLASCEMLSGLRSRIAVPGGTCEFDLPAYHAWQQLPPQIRQPQLLGWMDSVLPVAQAVSLLLELLRQTGVPQKVAAQGGQFQQTLNASRSHQLLRLRIDPALGLVPEISGHRLMVSIRLLREEEGRWRAARDDASFELSLCT</sequence>
<protein>
    <recommendedName>
        <fullName evidence="5">Cell division protein ZapD</fullName>
    </recommendedName>
    <alternativeName>
        <fullName evidence="5">Z ring-associated protein D</fullName>
    </alternativeName>
</protein>
<dbReference type="GO" id="GO:0000917">
    <property type="term" value="P:division septum assembly"/>
    <property type="evidence" value="ECO:0007669"/>
    <property type="project" value="UniProtKB-KW"/>
</dbReference>
<dbReference type="GO" id="GO:0005737">
    <property type="term" value="C:cytoplasm"/>
    <property type="evidence" value="ECO:0007669"/>
    <property type="project" value="UniProtKB-SubCell"/>
</dbReference>
<keyword evidence="4 5" id="KW-0131">Cell cycle</keyword>
<gene>
    <name evidence="5 6" type="primary">zapD</name>
    <name evidence="6" type="ORF">I7X39_03625</name>
</gene>
<dbReference type="Pfam" id="PF07072">
    <property type="entry name" value="ZapD"/>
    <property type="match status" value="1"/>
</dbReference>
<comment type="subunit">
    <text evidence="5">Interacts with FtsZ.</text>
</comment>
<keyword evidence="3 5" id="KW-0717">Septation</keyword>
<dbReference type="Proteomes" id="UP000613266">
    <property type="component" value="Unassembled WGS sequence"/>
</dbReference>
<evidence type="ECO:0000256" key="3">
    <source>
        <dbReference type="ARBA" id="ARBA00023210"/>
    </source>
</evidence>
<evidence type="ECO:0000313" key="6">
    <source>
        <dbReference type="EMBL" id="MBH9575987.1"/>
    </source>
</evidence>
<evidence type="ECO:0000256" key="2">
    <source>
        <dbReference type="ARBA" id="ARBA00022618"/>
    </source>
</evidence>
<dbReference type="InterPro" id="IPR027462">
    <property type="entry name" value="ZapD_C"/>
</dbReference>
<name>A0A931NCV6_9BURK</name>
<dbReference type="GO" id="GO:0032153">
    <property type="term" value="C:cell division site"/>
    <property type="evidence" value="ECO:0007669"/>
    <property type="project" value="TreeGrafter"/>
</dbReference>
<evidence type="ECO:0000313" key="7">
    <source>
        <dbReference type="Proteomes" id="UP000613266"/>
    </source>
</evidence>
<dbReference type="PANTHER" id="PTHR39455:SF1">
    <property type="entry name" value="CELL DIVISION PROTEIN ZAPD"/>
    <property type="match status" value="1"/>
</dbReference>
<dbReference type="Gene3D" id="1.10.3900.10">
    <property type="entry name" value="YacF-like"/>
    <property type="match status" value="1"/>
</dbReference>
<keyword evidence="2 5" id="KW-0132">Cell division</keyword>
<comment type="function">
    <text evidence="5">Cell division factor that enhances FtsZ-ring assembly. Directly interacts with FtsZ and promotes bundling of FtsZ protofilaments, with a reduction in FtsZ GTPase activity.</text>
</comment>
<comment type="subcellular location">
    <subcellularLocation>
        <location evidence="5">Cytoplasm</location>
    </subcellularLocation>
    <text evidence="5">Localizes to mid-cell in an FtsZ-dependent manner.</text>
</comment>
<evidence type="ECO:0000256" key="1">
    <source>
        <dbReference type="ARBA" id="ARBA00022490"/>
    </source>
</evidence>
<dbReference type="GO" id="GO:0043093">
    <property type="term" value="P:FtsZ-dependent cytokinesis"/>
    <property type="evidence" value="ECO:0007669"/>
    <property type="project" value="UniProtKB-UniRule"/>
</dbReference>
<evidence type="ECO:0000256" key="4">
    <source>
        <dbReference type="ARBA" id="ARBA00023306"/>
    </source>
</evidence>
<reference evidence="6" key="1">
    <citation type="submission" date="2020-12" db="EMBL/GenBank/DDBJ databases">
        <title>The genome sequence of Inhella sp. 1Y17.</title>
        <authorList>
            <person name="Liu Y."/>
        </authorList>
    </citation>
    <scope>NUCLEOTIDE SEQUENCE</scope>
    <source>
        <strain evidence="6">1Y17</strain>
    </source>
</reference>
<dbReference type="SUPFAM" id="SSF160950">
    <property type="entry name" value="YacF-like"/>
    <property type="match status" value="1"/>
</dbReference>
<dbReference type="InterPro" id="IPR036268">
    <property type="entry name" value="ZapD_sf"/>
</dbReference>
<accession>A0A931NCV6</accession>
<dbReference type="NCBIfam" id="NF003656">
    <property type="entry name" value="PRK05287.1-4"/>
    <property type="match status" value="1"/>
</dbReference>
<keyword evidence="7" id="KW-1185">Reference proteome</keyword>
<evidence type="ECO:0000256" key="5">
    <source>
        <dbReference type="HAMAP-Rule" id="MF_01092"/>
    </source>
</evidence>
<proteinExistence type="inferred from homology"/>
<comment type="caution">
    <text evidence="6">The sequence shown here is derived from an EMBL/GenBank/DDBJ whole genome shotgun (WGS) entry which is preliminary data.</text>
</comment>
<dbReference type="PANTHER" id="PTHR39455">
    <property type="entry name" value="CELL DIVISION PROTEIN ZAPD"/>
    <property type="match status" value="1"/>
</dbReference>